<reference evidence="2" key="1">
    <citation type="submission" date="2021-03" db="EMBL/GenBank/DDBJ databases">
        <authorList>
            <person name="Palmer J.M."/>
        </authorList>
    </citation>
    <scope>NUCLEOTIDE SEQUENCE</scope>
    <source>
        <strain evidence="2">ARV_011</strain>
    </source>
</reference>
<evidence type="ECO:0000259" key="1">
    <source>
        <dbReference type="Pfam" id="PF22998"/>
    </source>
</evidence>
<dbReference type="Proteomes" id="UP000790833">
    <property type="component" value="Unassembled WGS sequence"/>
</dbReference>
<accession>A0A9P8AGK0</accession>
<dbReference type="Pfam" id="PF22998">
    <property type="entry name" value="GNAT_LYC1-like"/>
    <property type="match status" value="1"/>
</dbReference>
<dbReference type="OrthoDB" id="2020070at2759"/>
<dbReference type="RefSeq" id="XP_043047995.1">
    <property type="nucleotide sequence ID" value="XM_043192627.1"/>
</dbReference>
<sequence length="410" mass="47488">MPSAQKDPQDYDLVPITDKELIHYTRQQNAASWKGHLSCEDYVIREHVLSLSPLAKGLKVFVFVEKSKPKVPLCSMEILFRRSWKYDGEGRRQNVQMATIGGVYTYPENRGQGYARIMIDKAVSYIRKFAGVDSFTILYSEVGEYYSRNGFTSLPVDYLEIPLKTTQSNTNKAQSVVLNNEVVTPIQYQDFGPFFEKYGEAVDDWIKKEISVDGKSRVCLTPTSDLIDWFHLRSKYLSFMMFHPNKSFDFLNSTYSEITKAFDDIEPQIFGLQLKNSSTNEFIGFISWYYEWYTDEQTNEFKTKVTVISLHVDPSYNKREYSFKLVHLLKEFLEEEPSNGTLQPMGKLVIWELELVDPTVKNAILELFSGSKGGLENGSRSAILFNNEKDRELFSRGKLVWELNTKLPWF</sequence>
<feature type="domain" description="LYC1 C-terminal" evidence="1">
    <location>
        <begin position="175"/>
        <end position="410"/>
    </location>
</feature>
<dbReference type="PANTHER" id="PTHR34815">
    <property type="entry name" value="LYSINE ACETYLTRANSFERASE"/>
    <property type="match status" value="1"/>
</dbReference>
<dbReference type="InterPro" id="IPR055100">
    <property type="entry name" value="GNAT_LYC1-like"/>
</dbReference>
<dbReference type="CDD" id="cd04301">
    <property type="entry name" value="NAT_SF"/>
    <property type="match status" value="1"/>
</dbReference>
<dbReference type="InterPro" id="IPR016181">
    <property type="entry name" value="Acyl_CoA_acyltransferase"/>
</dbReference>
<evidence type="ECO:0000313" key="3">
    <source>
        <dbReference type="Proteomes" id="UP000790833"/>
    </source>
</evidence>
<dbReference type="InterPro" id="IPR053013">
    <property type="entry name" value="LAT"/>
</dbReference>
<gene>
    <name evidence="2" type="ORF">KQ657_001846</name>
</gene>
<dbReference type="PANTHER" id="PTHR34815:SF2">
    <property type="entry name" value="N-ACETYLTRANSFERASE DOMAIN-CONTAINING PROTEIN"/>
    <property type="match status" value="1"/>
</dbReference>
<comment type="caution">
    <text evidence="2">The sequence shown here is derived from an EMBL/GenBank/DDBJ whole genome shotgun (WGS) entry which is preliminary data.</text>
</comment>
<name>A0A9P8AGK0_9ASCO</name>
<dbReference type="Gene3D" id="3.40.630.30">
    <property type="match status" value="1"/>
</dbReference>
<organism evidence="2 3">
    <name type="scientific">Scheffersomyces spartinae</name>
    <dbReference type="NCBI Taxonomy" id="45513"/>
    <lineage>
        <taxon>Eukaryota</taxon>
        <taxon>Fungi</taxon>
        <taxon>Dikarya</taxon>
        <taxon>Ascomycota</taxon>
        <taxon>Saccharomycotina</taxon>
        <taxon>Pichiomycetes</taxon>
        <taxon>Debaryomycetaceae</taxon>
        <taxon>Scheffersomyces</taxon>
    </lineage>
</organism>
<dbReference type="AlphaFoldDB" id="A0A9P8AGK0"/>
<dbReference type="GeneID" id="66115220"/>
<keyword evidence="3" id="KW-1185">Reference proteome</keyword>
<dbReference type="SUPFAM" id="SSF55729">
    <property type="entry name" value="Acyl-CoA N-acyltransferases (Nat)"/>
    <property type="match status" value="1"/>
</dbReference>
<dbReference type="Pfam" id="PF13527">
    <property type="entry name" value="Acetyltransf_9"/>
    <property type="match status" value="1"/>
</dbReference>
<protein>
    <recommendedName>
        <fullName evidence="1">LYC1 C-terminal domain-containing protein</fullName>
    </recommendedName>
</protein>
<proteinExistence type="predicted"/>
<dbReference type="EMBL" id="JAHMUF010000018">
    <property type="protein sequence ID" value="KAG7192445.1"/>
    <property type="molecule type" value="Genomic_DNA"/>
</dbReference>
<evidence type="ECO:0000313" key="2">
    <source>
        <dbReference type="EMBL" id="KAG7192445.1"/>
    </source>
</evidence>